<accession>G7YGM8</accession>
<sequence length="1068" mass="119337">MKPPGLVKQLGKQQLLVVDSQKRSTVVIPLAPPNNKAVCAVRAELADFCRDFRSVAFFAADGLMALVIAQGYSCSHAIEDIPHHPDPIDCAGTMNNLMKALCVIKNHAGLKTAANLFNPVPGFRTTSDGQLSFPLITTEVTHHIPAIIRPVQCSTARGRSATIRQLSVARKIKVDDFRLTGKIRHGGRNIRPSGCTLVSALCLFRCTRQPVCSKMARNQVMIPAELFFCFSFSLSKLSCGACSDFRSRQSAGDSRMMFGFGVNRYINMAICIIPSAYLWSCDTEARIDPQMRTHERRNLQVVLDLFPMEYRRLRGDLMLTYALFEQGLANRFFTVDPANTRRGHGILQLNRLHKVRVPFFSGHDIQDIEADILAITHQDWPLPVPMFLKELNTCSRIYLAEFACSMTAFFDRSGKNMANHSVSHPLLPDTKGVTGCPVTRSVLVGALLDMDEILSKSILCRSGTVMPYSLLSRAQPAYTAKWMSGAIFCLSENYSSCRSAAHDWTAKCCAIVRKVKPVDVDYADDIVFIFEDEAGARSALNKLTPILPPFGMRLGLTTYKATLQNVQSLYMSLTTQGGSLVVVEILCTPRCRNLRIPAKSQEKPSATHYLLLKASSMIKQTASMLYCQVADSDDDSELIGKRSKSSTDNVLPESVAFDDNNGDWTTEVSGVISSGVIRNRAIRLSWAALNTHQTDYYAIRKTCNIVFHNIPPKITQRTHRLQFTHGNMLSARSQMSLRLCNRSYFRKRTNSTQVRPNNLRCPQHKVQARAPDALPIGIQLSSLAAPAVVLGIVTDKLNGSNDDSVAVLVVSITYQDSIVRTITSTIGIVNRALSMIWFYTSKETHGLDKAVQRHRSWQTSFFYGPRAFTGVLSMPSNHVLLRLCIESQLTPDDIGIIFQSSCEYETNRPAVTEEHNDRRFIISSHPSLCGPSPCTLEWFFKWICDNQVFEQNNCTWIDIGEISEVPSGVCVFDNLAHNEGENQTNRIRKNLLLFVEKRSYVWSLTLKVGQLNQTQLLALIKREVSFALVALRSPARTHNVVSLYTKYRSIECLEQSLQKQPLKTQGCK</sequence>
<proteinExistence type="predicted"/>
<dbReference type="AlphaFoldDB" id="G7YGM8"/>
<reference key="2">
    <citation type="submission" date="2011-10" db="EMBL/GenBank/DDBJ databases">
        <title>The genome and transcriptome sequence of Clonorchis sinensis provide insights into the carcinogenic liver fluke.</title>
        <authorList>
            <person name="Wang X."/>
            <person name="Huang Y."/>
            <person name="Chen W."/>
            <person name="Liu H."/>
            <person name="Guo L."/>
            <person name="Chen Y."/>
            <person name="Luo F."/>
            <person name="Zhou W."/>
            <person name="Sun J."/>
            <person name="Mao Q."/>
            <person name="Liang P."/>
            <person name="Zhou C."/>
            <person name="Tian Y."/>
            <person name="Men J."/>
            <person name="Lv X."/>
            <person name="Huang L."/>
            <person name="Zhou J."/>
            <person name="Hu Y."/>
            <person name="Li R."/>
            <person name="Zhang F."/>
            <person name="Lei H."/>
            <person name="Li X."/>
            <person name="Hu X."/>
            <person name="Liang C."/>
            <person name="Xu J."/>
            <person name="Wu Z."/>
            <person name="Yu X."/>
        </authorList>
    </citation>
    <scope>NUCLEOTIDE SEQUENCE</scope>
    <source>
        <strain>Henan</strain>
    </source>
</reference>
<name>G7YGM8_CLOSI</name>
<evidence type="ECO:0000313" key="2">
    <source>
        <dbReference type="Proteomes" id="UP000008909"/>
    </source>
</evidence>
<protein>
    <submittedName>
        <fullName evidence="1">Uncharacterized protein</fullName>
    </submittedName>
</protein>
<reference evidence="1" key="1">
    <citation type="journal article" date="2011" name="Genome Biol.">
        <title>The draft genome of the carcinogenic human liver fluke Clonorchis sinensis.</title>
        <authorList>
            <person name="Wang X."/>
            <person name="Chen W."/>
            <person name="Huang Y."/>
            <person name="Sun J."/>
            <person name="Men J."/>
            <person name="Liu H."/>
            <person name="Luo F."/>
            <person name="Guo L."/>
            <person name="Lv X."/>
            <person name="Deng C."/>
            <person name="Zhou C."/>
            <person name="Fan Y."/>
            <person name="Li X."/>
            <person name="Huang L."/>
            <person name="Hu Y."/>
            <person name="Liang C."/>
            <person name="Hu X."/>
            <person name="Xu J."/>
            <person name="Yu X."/>
        </authorList>
    </citation>
    <scope>NUCLEOTIDE SEQUENCE [LARGE SCALE GENOMIC DNA]</scope>
    <source>
        <strain evidence="1">Henan</strain>
    </source>
</reference>
<evidence type="ECO:0000313" key="1">
    <source>
        <dbReference type="EMBL" id="GAA52111.1"/>
    </source>
</evidence>
<organism evidence="1 2">
    <name type="scientific">Clonorchis sinensis</name>
    <name type="common">Chinese liver fluke</name>
    <dbReference type="NCBI Taxonomy" id="79923"/>
    <lineage>
        <taxon>Eukaryota</taxon>
        <taxon>Metazoa</taxon>
        <taxon>Spiralia</taxon>
        <taxon>Lophotrochozoa</taxon>
        <taxon>Platyhelminthes</taxon>
        <taxon>Trematoda</taxon>
        <taxon>Digenea</taxon>
        <taxon>Opisthorchiida</taxon>
        <taxon>Opisthorchiata</taxon>
        <taxon>Opisthorchiidae</taxon>
        <taxon>Clonorchis</taxon>
    </lineage>
</organism>
<dbReference type="Proteomes" id="UP000008909">
    <property type="component" value="Unassembled WGS sequence"/>
</dbReference>
<gene>
    <name evidence="1" type="ORF">CLF_107359</name>
</gene>
<dbReference type="EMBL" id="DF143242">
    <property type="protein sequence ID" value="GAA52111.1"/>
    <property type="molecule type" value="Genomic_DNA"/>
</dbReference>
<keyword evidence="2" id="KW-1185">Reference proteome</keyword>